<dbReference type="InterPro" id="IPR006171">
    <property type="entry name" value="TOPRIM_dom"/>
</dbReference>
<proteinExistence type="predicted"/>
<dbReference type="Proteomes" id="UP000202614">
    <property type="component" value="Segment"/>
</dbReference>
<dbReference type="Pfam" id="PF13155">
    <property type="entry name" value="Toprim_2"/>
    <property type="match status" value="1"/>
</dbReference>
<evidence type="ECO:0000259" key="1">
    <source>
        <dbReference type="SMART" id="SM00493"/>
    </source>
</evidence>
<dbReference type="SMART" id="SM00493">
    <property type="entry name" value="TOPRIM"/>
    <property type="match status" value="1"/>
</dbReference>
<evidence type="ECO:0000313" key="3">
    <source>
        <dbReference type="Proteomes" id="UP000202614"/>
    </source>
</evidence>
<dbReference type="OrthoDB" id="7384at10239"/>
<reference evidence="2 3" key="1">
    <citation type="submission" date="2015-06" db="EMBL/GenBank/DDBJ databases">
        <authorList>
            <person name="Alford R.F."/>
            <person name="Ferguson J.R."/>
            <person name="Griffin W.B."/>
            <person name="Guertin S.W."/>
            <person name="Mascioli J.B."/>
            <person name="Mishra N."/>
            <person name="Munoz M.J."/>
            <person name="Parrella L.E."/>
            <person name="Poss L.M."/>
            <person name="Ranjan D."/>
            <person name="Sack Q.V."/>
            <person name="Sentis A.J."/>
            <person name="Sopp T.K."/>
            <person name="Thomas A."/>
            <person name="Wienbar S.R."/>
            <person name="Woolford M."/>
            <person name="Forsyth K.S."/>
            <person name="Chandra V.M."/>
            <person name="Braun M.A."/>
            <person name="Jarvik J."/>
            <person name="Lopez A.J."/>
            <person name="Bradley K.W."/>
            <person name="Asai D.J."/>
            <person name="Bowman C.A."/>
            <person name="Russell D.A."/>
            <person name="Pope W.H."/>
            <person name="Jacobs-Sera D."/>
            <person name="Hendrix R.W."/>
            <person name="Hatfull G.F."/>
        </authorList>
    </citation>
    <scope>NUCLEOTIDE SEQUENCE [LARGE SCALE GENOMIC DNA]</scope>
</reference>
<sequence length="220" mass="24688">MQRLSESQKSFLREATDRYRLSLPGSPGEEYLATRGLVTSSPEVQAEIDRFMLGYVGDPLPGHEMYRGMLAIPYLRWSYESRWQVVSIRFRRLDGDEKPKYLTVAGDQPWLYNTLALIKHSPEVAITEGEIDCITAHLCGIPSVGVPGVQTWKPYMRELFLGYRDVYVFADGDAPGMDFAERVASSIPGAKVIPMPEGEDVNSVVMGQGGRSALLERIRR</sequence>
<name>A0A0K1LIS6_9CAUD</name>
<keyword evidence="3" id="KW-1185">Reference proteome</keyword>
<organism evidence="2 3">
    <name type="scientific">Mycobacterium phage UnionJack</name>
    <dbReference type="NCBI Taxonomy" id="1673876"/>
    <lineage>
        <taxon>Viruses</taxon>
        <taxon>Duplodnaviria</taxon>
        <taxon>Heunggongvirae</taxon>
        <taxon>Uroviricota</taxon>
        <taxon>Caudoviricetes</taxon>
        <taxon>Benedictvirus</taxon>
        <taxon>Benedictvirus unionjack</taxon>
    </lineage>
</organism>
<accession>A0A0K1LIS6</accession>
<dbReference type="RefSeq" id="YP_009198827.1">
    <property type="nucleotide sequence ID" value="NC_028802.1"/>
</dbReference>
<dbReference type="EMBL" id="KT004677">
    <property type="protein sequence ID" value="AKU42407.1"/>
    <property type="molecule type" value="Genomic_DNA"/>
</dbReference>
<feature type="domain" description="Toprim" evidence="1">
    <location>
        <begin position="122"/>
        <end position="192"/>
    </location>
</feature>
<evidence type="ECO:0000313" key="2">
    <source>
        <dbReference type="EMBL" id="AKU42407.1"/>
    </source>
</evidence>
<protein>
    <submittedName>
        <fullName evidence="2">DNA primase</fullName>
    </submittedName>
</protein>
<dbReference type="Gene3D" id="3.40.1360.10">
    <property type="match status" value="1"/>
</dbReference>
<dbReference type="InterPro" id="IPR034154">
    <property type="entry name" value="TOPRIM_DnaG/twinkle"/>
</dbReference>
<dbReference type="SUPFAM" id="SSF56731">
    <property type="entry name" value="DNA primase core"/>
    <property type="match status" value="1"/>
</dbReference>
<gene>
    <name evidence="2" type="ORF">UNIONJACK_55</name>
</gene>
<dbReference type="CDD" id="cd01029">
    <property type="entry name" value="TOPRIM_primases"/>
    <property type="match status" value="1"/>
</dbReference>
<dbReference type="KEGG" id="vg:26625910"/>
<dbReference type="GeneID" id="26625910"/>